<sequence length="81" mass="9100">MDFALNNHVSAAAALGRTPESLLAALDGHLFLNHQYWLRRLAVDLGLDQHYVTSALIRLWLQQPDTRQQAHELAVALVKTD</sequence>
<reference evidence="1" key="1">
    <citation type="journal article" date="2014" name="Int. J. Syst. Evol. Microbiol.">
        <title>Complete genome sequence of Corynebacterium casei LMG S-19264T (=DSM 44701T), isolated from a smear-ripened cheese.</title>
        <authorList>
            <consortium name="US DOE Joint Genome Institute (JGI-PGF)"/>
            <person name="Walter F."/>
            <person name="Albersmeier A."/>
            <person name="Kalinowski J."/>
            <person name="Ruckert C."/>
        </authorList>
    </citation>
    <scope>NUCLEOTIDE SEQUENCE</scope>
    <source>
        <strain evidence="1">CGMCC 4.7312</strain>
    </source>
</reference>
<gene>
    <name evidence="1" type="ORF">GCM10011608_54150</name>
</gene>
<accession>A0A917U8B4</accession>
<protein>
    <submittedName>
        <fullName evidence="1">Uncharacterized protein</fullName>
    </submittedName>
</protein>
<organism evidence="1 2">
    <name type="scientific">Micromonospora sonchi</name>
    <dbReference type="NCBI Taxonomy" id="1763543"/>
    <lineage>
        <taxon>Bacteria</taxon>
        <taxon>Bacillati</taxon>
        <taxon>Actinomycetota</taxon>
        <taxon>Actinomycetes</taxon>
        <taxon>Micromonosporales</taxon>
        <taxon>Micromonosporaceae</taxon>
        <taxon>Micromonospora</taxon>
    </lineage>
</organism>
<comment type="caution">
    <text evidence="1">The sequence shown here is derived from an EMBL/GenBank/DDBJ whole genome shotgun (WGS) entry which is preliminary data.</text>
</comment>
<evidence type="ECO:0000313" key="2">
    <source>
        <dbReference type="Proteomes" id="UP000608890"/>
    </source>
</evidence>
<keyword evidence="2" id="KW-1185">Reference proteome</keyword>
<reference evidence="1" key="2">
    <citation type="submission" date="2020-09" db="EMBL/GenBank/DDBJ databases">
        <authorList>
            <person name="Sun Q."/>
            <person name="Zhou Y."/>
        </authorList>
    </citation>
    <scope>NUCLEOTIDE SEQUENCE</scope>
    <source>
        <strain evidence="1">CGMCC 4.7312</strain>
    </source>
</reference>
<proteinExistence type="predicted"/>
<dbReference type="Proteomes" id="UP000608890">
    <property type="component" value="Unassembled WGS sequence"/>
</dbReference>
<name>A0A917U8B4_9ACTN</name>
<dbReference type="AlphaFoldDB" id="A0A917U8B4"/>
<dbReference type="EMBL" id="BMNB01000036">
    <property type="protein sequence ID" value="GGM62176.1"/>
    <property type="molecule type" value="Genomic_DNA"/>
</dbReference>
<evidence type="ECO:0000313" key="1">
    <source>
        <dbReference type="EMBL" id="GGM62176.1"/>
    </source>
</evidence>